<dbReference type="InterPro" id="IPR044822">
    <property type="entry name" value="Myb_DNA-bind_4"/>
</dbReference>
<evidence type="ECO:0000256" key="2">
    <source>
        <dbReference type="ARBA" id="ARBA00022737"/>
    </source>
</evidence>
<dbReference type="FunFam" id="1.10.10.60:FF:000061">
    <property type="entry name" value="Trihelix transcription factor GT-2"/>
    <property type="match status" value="1"/>
</dbReference>
<evidence type="ECO:0000256" key="4">
    <source>
        <dbReference type="ARBA" id="ARBA00023125"/>
    </source>
</evidence>
<feature type="region of interest" description="Disordered" evidence="7">
    <location>
        <begin position="194"/>
        <end position="246"/>
    </location>
</feature>
<protein>
    <recommendedName>
        <fullName evidence="8">Myb-like domain-containing protein</fullName>
    </recommendedName>
</protein>
<dbReference type="Proteomes" id="UP000639772">
    <property type="component" value="Chromosome 12"/>
</dbReference>
<gene>
    <name evidence="9" type="ORF">HPP92_022403</name>
</gene>
<dbReference type="FunFam" id="1.10.10.60:FF:000092">
    <property type="entry name" value="Trihelix transcription factor GT-2"/>
    <property type="match status" value="1"/>
</dbReference>
<sequence>MQQQAGGGSQFGLPSHVMASDHLLHRHPAVEAAEPISSCPLPPPQSMNLAEFSGVDEDIVGGDGEEAGRQGGGGSRWPRQETLALLKIRSEMDAAFRDATLKGPLWEDVSRRMASLGFTRSAKKCKEKFENVHKYYKRTKEGRAGRQDGKSYRFCSQLEALENITTQAAAVVSSALISSHEMAVPYPPALPSSALSRPPPEITPNAAGMTGFSSNTSSSSSSEFDFKEGEEVGRPNKEGRKRRRGGWPCARGKVMAFFEGLVKQVMERQEAMQQLLLETLEKREQERMVKEEAWKRQEMARLAREYELMSQERAMAASRDAAVISFLQKLTAGGHPPPPPPPPQQQSPPEPVQQEKQRTEPEEHEVAEIAVSGGLLEPASPVSSRWPKVEVHALIRLRSGLDEKYDESGSKGPLWEEISMRMQRLGYHRSAKRCKEKWENINKYFRKVKESNKKRPEDAKTCPYFHQLDTLYRKKQLDGASAAEANPIVHRHQEQAPLQQTEQGRNSDNPTTMAAGCIGNGSRQNQAVESRNTQITGDWIG</sequence>
<feature type="compositionally biased region" description="Polar residues" evidence="7">
    <location>
        <begin position="521"/>
        <end position="541"/>
    </location>
</feature>
<accession>A0A835PS53</accession>
<dbReference type="AlphaFoldDB" id="A0A835PS53"/>
<dbReference type="EMBL" id="JADCNM010000012">
    <property type="protein sequence ID" value="KAG0459275.1"/>
    <property type="molecule type" value="Genomic_DNA"/>
</dbReference>
<dbReference type="InterPro" id="IPR001005">
    <property type="entry name" value="SANT/Myb"/>
</dbReference>
<dbReference type="PROSITE" id="PS50090">
    <property type="entry name" value="MYB_LIKE"/>
    <property type="match status" value="2"/>
</dbReference>
<dbReference type="Gene3D" id="1.10.10.60">
    <property type="entry name" value="Homeodomain-like"/>
    <property type="match status" value="2"/>
</dbReference>
<evidence type="ECO:0000256" key="1">
    <source>
        <dbReference type="ARBA" id="ARBA00004123"/>
    </source>
</evidence>
<proteinExistence type="predicted"/>
<evidence type="ECO:0000256" key="5">
    <source>
        <dbReference type="ARBA" id="ARBA00023163"/>
    </source>
</evidence>
<feature type="compositionally biased region" description="Polar residues" evidence="7">
    <location>
        <begin position="496"/>
        <end position="512"/>
    </location>
</feature>
<name>A0A835PS53_VANPL</name>
<feature type="compositionally biased region" description="Basic and acidic residues" evidence="7">
    <location>
        <begin position="224"/>
        <end position="238"/>
    </location>
</feature>
<feature type="region of interest" description="Disordered" evidence="7">
    <location>
        <begin position="330"/>
        <end position="366"/>
    </location>
</feature>
<evidence type="ECO:0000256" key="6">
    <source>
        <dbReference type="ARBA" id="ARBA00023242"/>
    </source>
</evidence>
<comment type="subcellular location">
    <subcellularLocation>
        <location evidence="1">Nucleus</location>
    </subcellularLocation>
</comment>
<feature type="region of interest" description="Disordered" evidence="7">
    <location>
        <begin position="491"/>
        <end position="541"/>
    </location>
</feature>
<dbReference type="Pfam" id="PF13837">
    <property type="entry name" value="Myb_DNA-bind_4"/>
    <property type="match status" value="2"/>
</dbReference>
<dbReference type="PANTHER" id="PTHR21654">
    <property type="entry name" value="FI21293P1"/>
    <property type="match status" value="1"/>
</dbReference>
<keyword evidence="6" id="KW-0539">Nucleus</keyword>
<feature type="domain" description="Myb-like" evidence="8">
    <location>
        <begin position="384"/>
        <end position="442"/>
    </location>
</feature>
<evidence type="ECO:0000256" key="3">
    <source>
        <dbReference type="ARBA" id="ARBA00023015"/>
    </source>
</evidence>
<dbReference type="GO" id="GO:0005634">
    <property type="term" value="C:nucleus"/>
    <property type="evidence" value="ECO:0007669"/>
    <property type="project" value="UniProtKB-SubCell"/>
</dbReference>
<feature type="compositionally biased region" description="Low complexity" evidence="7">
    <location>
        <begin position="213"/>
        <end position="222"/>
    </location>
</feature>
<dbReference type="OrthoDB" id="691673at2759"/>
<evidence type="ECO:0000313" key="9">
    <source>
        <dbReference type="EMBL" id="KAG0459275.1"/>
    </source>
</evidence>
<dbReference type="PANTHER" id="PTHR21654:SF84">
    <property type="entry name" value="SI:DKEY-66I24.7"/>
    <property type="match status" value="1"/>
</dbReference>
<comment type="caution">
    <text evidence="9">The sequence shown here is derived from an EMBL/GenBank/DDBJ whole genome shotgun (WGS) entry which is preliminary data.</text>
</comment>
<keyword evidence="3" id="KW-0805">Transcription regulation</keyword>
<keyword evidence="2" id="KW-0677">Repeat</keyword>
<evidence type="ECO:0000259" key="8">
    <source>
        <dbReference type="PROSITE" id="PS50090"/>
    </source>
</evidence>
<dbReference type="GO" id="GO:0006355">
    <property type="term" value="P:regulation of DNA-templated transcription"/>
    <property type="evidence" value="ECO:0007669"/>
    <property type="project" value="UniProtKB-ARBA"/>
</dbReference>
<evidence type="ECO:0000313" key="10">
    <source>
        <dbReference type="Proteomes" id="UP000639772"/>
    </source>
</evidence>
<evidence type="ECO:0000256" key="7">
    <source>
        <dbReference type="SAM" id="MobiDB-lite"/>
    </source>
</evidence>
<feature type="compositionally biased region" description="Basic and acidic residues" evidence="7">
    <location>
        <begin position="353"/>
        <end position="366"/>
    </location>
</feature>
<organism evidence="9 10">
    <name type="scientific">Vanilla planifolia</name>
    <name type="common">Vanilla</name>
    <dbReference type="NCBI Taxonomy" id="51239"/>
    <lineage>
        <taxon>Eukaryota</taxon>
        <taxon>Viridiplantae</taxon>
        <taxon>Streptophyta</taxon>
        <taxon>Embryophyta</taxon>
        <taxon>Tracheophyta</taxon>
        <taxon>Spermatophyta</taxon>
        <taxon>Magnoliopsida</taxon>
        <taxon>Liliopsida</taxon>
        <taxon>Asparagales</taxon>
        <taxon>Orchidaceae</taxon>
        <taxon>Vanilloideae</taxon>
        <taxon>Vanilleae</taxon>
        <taxon>Vanilla</taxon>
    </lineage>
</organism>
<dbReference type="SMART" id="SM00717">
    <property type="entry name" value="SANT"/>
    <property type="match status" value="2"/>
</dbReference>
<dbReference type="GO" id="GO:0003677">
    <property type="term" value="F:DNA binding"/>
    <property type="evidence" value="ECO:0007669"/>
    <property type="project" value="UniProtKB-KW"/>
</dbReference>
<keyword evidence="4" id="KW-0238">DNA-binding</keyword>
<dbReference type="CDD" id="cd12203">
    <property type="entry name" value="GT1"/>
    <property type="match status" value="2"/>
</dbReference>
<reference evidence="9 10" key="1">
    <citation type="journal article" date="2020" name="Nat. Food">
        <title>A phased Vanilla planifolia genome enables genetic improvement of flavour and production.</title>
        <authorList>
            <person name="Hasing T."/>
            <person name="Tang H."/>
            <person name="Brym M."/>
            <person name="Khazi F."/>
            <person name="Huang T."/>
            <person name="Chambers A.H."/>
        </authorList>
    </citation>
    <scope>NUCLEOTIDE SEQUENCE [LARGE SCALE GENOMIC DNA]</scope>
    <source>
        <tissue evidence="9">Leaf</tissue>
    </source>
</reference>
<feature type="compositionally biased region" description="Pro residues" evidence="7">
    <location>
        <begin position="335"/>
        <end position="351"/>
    </location>
</feature>
<feature type="domain" description="Myb-like" evidence="8">
    <location>
        <begin position="75"/>
        <end position="133"/>
    </location>
</feature>
<keyword evidence="5" id="KW-0804">Transcription</keyword>